<accession>O41041</accession>
<protein>
    <submittedName>
        <fullName evidence="1">Uncharacterized protein</fullName>
    </submittedName>
</protein>
<name>O41041_PBCV1</name>
<dbReference type="OrthoDB" id="17765at10239"/>
<reference evidence="1 2" key="7">
    <citation type="journal article" date="2000" name="Virology">
        <title>Characterization of a beta-1,3-glucanase encoded by chlorella virus PBCV-1.</title>
        <authorList>
            <person name="Sun L."/>
            <person name="Gurnon J.R."/>
            <person name="Adams B.J."/>
            <person name="Graves M.V."/>
            <person name="Van Etten J.L."/>
        </authorList>
    </citation>
    <scope>NUCLEOTIDE SEQUENCE [LARGE SCALE GENOMIC DNA]</scope>
</reference>
<reference evidence="1 2" key="6">
    <citation type="journal article" date="1999" name="Virology">
        <title>Chlorella virus PBCV-1 encodes a functional homospermidine synthase.</title>
        <authorList>
            <person name="Kaiser A."/>
            <person name="Vollmert M."/>
            <person name="Tholl D."/>
            <person name="Graves M.V."/>
            <person name="Gurnon J.R."/>
            <person name="Xing W."/>
            <person name="Lisec A.D."/>
            <person name="Nickerson K.W."/>
            <person name="Van Etten J.L."/>
        </authorList>
    </citation>
    <scope>NUCLEOTIDE SEQUENCE [LARGE SCALE GENOMIC DNA]</scope>
</reference>
<reference evidence="1 2" key="4">
    <citation type="journal article" date="1996" name="Virology">
        <title>Analysis of 76 kb of the chlorella virus PBCV-1 330-kb genome: map positions 182 to 258.</title>
        <authorList>
            <person name="Kutish G.F."/>
            <person name="Li Y."/>
            <person name="Lu Z."/>
            <person name="Furuta M."/>
            <person name="Rock D.L."/>
            <person name="Van Etten J.L."/>
        </authorList>
    </citation>
    <scope>NUCLEOTIDE SEQUENCE [LARGE SCALE GENOMIC DNA]</scope>
</reference>
<dbReference type="EMBL" id="JF411744">
    <property type="protein sequence ID" value="AAC96918.1"/>
    <property type="molecule type" value="Genomic_DNA"/>
</dbReference>
<reference evidence="1 2" key="5">
    <citation type="journal article" date="1997" name="Virology">
        <title>Analysis of 74 kb of DNA located at the right end of the 330-kb chlorella virus PBCV-1 genome.</title>
        <authorList>
            <person name="Li Y."/>
            <person name="Lu Z."/>
            <person name="Sun L."/>
            <person name="Ropp S."/>
            <person name="Kutish G.F."/>
            <person name="Rock D.L."/>
            <person name="Van Etten J.L."/>
        </authorList>
    </citation>
    <scope>NUCLEOTIDE SEQUENCE [LARGE SCALE GENOMIC DNA]</scope>
</reference>
<dbReference type="GeneID" id="917869"/>
<proteinExistence type="predicted"/>
<reference evidence="1 2" key="2">
    <citation type="journal article" date="1995" name="Virology">
        <title>Analysis of 43 kb of the Chlorella virus PBCV-1 330-kb genome: map positions 45 to 88.</title>
        <authorList>
            <person name="Li Y."/>
            <person name="Lu Z."/>
            <person name="Burbank D.E."/>
            <person name="Kutish G.F."/>
            <person name="Rock D.L."/>
            <person name="Van Etten J.L."/>
        </authorList>
    </citation>
    <scope>NUCLEOTIDE SEQUENCE [LARGE SCALE GENOMIC DNA]</scope>
</reference>
<reference evidence="1 2" key="1">
    <citation type="journal article" date="1995" name="Virology">
        <title>Analysis of 45 kb of DNA located at the left end of the chlorella virus PBCV-1 genome.</title>
        <authorList>
            <person name="Lu Z."/>
            <person name="Li Y."/>
            <person name="Zhang Y."/>
            <person name="Kutish G.F."/>
            <person name="Rock D.L."/>
            <person name="Van Etten J.L."/>
        </authorList>
    </citation>
    <scope>NUCLEOTIDE SEQUENCE [LARGE SCALE GENOMIC DNA]</scope>
</reference>
<sequence>MKKRYIFGLVLLALVALAGMGSVVYMNWSDIKDMFSETIGINKKSSLKQIDVRVVKPDQSNIVQKDIKEILDIPEDDPKLKKDLSDIQKTKTSTDAKINTLTKTAVDTIKKESKVVKDKAPKLAAIVVDNVKKNELNAQKSASSKYVDLIKQIEQEKMKASVFLTGNITEKEKIAKINNIDAEIEIVDNFKVDSVKKVWTKRMAEYMVMKGRL</sequence>
<dbReference type="PIR" id="T18061">
    <property type="entry name" value="T18061"/>
</dbReference>
<gene>
    <name evidence="1" type="primary">A559L</name>
</gene>
<keyword evidence="2" id="KW-1185">Reference proteome</keyword>
<reference evidence="1 2" key="8">
    <citation type="journal article" date="2010" name="J. Virol.">
        <title>Microarray analysis of Paramecium bursaria chlorella virus 1 transcription.</title>
        <authorList>
            <person name="Yanai-Balser G.M."/>
            <person name="Duncan G.A."/>
            <person name="Eudy J.D."/>
            <person name="Wang D."/>
            <person name="Li X."/>
            <person name="Agarkova I.V."/>
            <person name="Dunigan D.D."/>
            <person name="Van Etten J.L."/>
        </authorList>
    </citation>
    <scope>NUCLEOTIDE SEQUENCE [LARGE SCALE GENOMIC DNA]</scope>
</reference>
<reference evidence="1 2" key="3">
    <citation type="journal article" date="1996" name="Virology">
        <title>Analysis of 94 kb of the chlorella virus PBCV-1 330-kb genome: map positions 88 to 182.</title>
        <authorList>
            <person name="Lu Z."/>
            <person name="Li Y."/>
            <person name="Que Q."/>
            <person name="Kutish G.F."/>
            <person name="Rock D.L."/>
            <person name="Van Etten J.L."/>
        </authorList>
    </citation>
    <scope>NUCLEOTIDE SEQUENCE [LARGE SCALE GENOMIC DNA]</scope>
</reference>
<dbReference type="RefSeq" id="NP_048915.1">
    <property type="nucleotide sequence ID" value="NC_000852.5"/>
</dbReference>
<dbReference type="Proteomes" id="UP000000862">
    <property type="component" value="Segment"/>
</dbReference>
<dbReference type="KEGG" id="vg:917869"/>
<evidence type="ECO:0000313" key="2">
    <source>
        <dbReference type="Proteomes" id="UP000000862"/>
    </source>
</evidence>
<evidence type="ECO:0000313" key="1">
    <source>
        <dbReference type="EMBL" id="AAC96918.1"/>
    </source>
</evidence>
<organismHost>
    <name type="scientific">Chlorella</name>
    <dbReference type="NCBI Taxonomy" id="3071"/>
</organismHost>
<organism evidence="1 2">
    <name type="scientific">Paramecium bursaria Chlorella virus 1</name>
    <name type="common">PBCV-1</name>
    <dbReference type="NCBI Taxonomy" id="10506"/>
    <lineage>
        <taxon>Viruses</taxon>
        <taxon>Varidnaviria</taxon>
        <taxon>Bamfordvirae</taxon>
        <taxon>Nucleocytoviricota</taxon>
        <taxon>Megaviricetes</taxon>
        <taxon>Algavirales</taxon>
        <taxon>Phycodnaviridae</taxon>
        <taxon>Chlorovirus</taxon>
        <taxon>Chlorovirus vanettense</taxon>
    </lineage>
</organism>